<dbReference type="AlphaFoldDB" id="A0A2T1GKV9"/>
<reference evidence="1 2" key="1">
    <citation type="submission" date="2018-03" db="EMBL/GenBank/DDBJ databases">
        <title>The ancient ancestry and fast evolution of plastids.</title>
        <authorList>
            <person name="Moore K.R."/>
            <person name="Magnabosco C."/>
            <person name="Momper L."/>
            <person name="Gold D.A."/>
            <person name="Bosak T."/>
            <person name="Fournier G.P."/>
        </authorList>
    </citation>
    <scope>NUCLEOTIDE SEQUENCE [LARGE SCALE GENOMIC DNA]</scope>
    <source>
        <strain evidence="1 2">CCALA 037</strain>
    </source>
</reference>
<dbReference type="Proteomes" id="UP000238937">
    <property type="component" value="Unassembled WGS sequence"/>
</dbReference>
<dbReference type="Gene3D" id="3.30.870.10">
    <property type="entry name" value="Endonuclease Chain A"/>
    <property type="match status" value="1"/>
</dbReference>
<sequence>MAKQSTQLQPSGQATIYNFLLNEVLASQLDDTGTFWIVAPWVTNFRLDKPYYVSFQQIVETKQEALHLFDILHQIAANGSSVNITVGTDSNYHSPLKQLSQQSDRIQVTVLPELHSKIYVGRYGAIDGSFNLTGRGLNQNIELFTYYHDERNLAQLGQICCEYFNKGNSI</sequence>
<dbReference type="SUPFAM" id="SSF56024">
    <property type="entry name" value="Phospholipase D/nuclease"/>
    <property type="match status" value="1"/>
</dbReference>
<accession>A0A2T1GKV9</accession>
<keyword evidence="2" id="KW-1185">Reference proteome</keyword>
<dbReference type="EMBL" id="PVWO01000037">
    <property type="protein sequence ID" value="PSB58388.1"/>
    <property type="molecule type" value="Genomic_DNA"/>
</dbReference>
<gene>
    <name evidence="1" type="ORF">C7B77_04940</name>
</gene>
<dbReference type="RefSeq" id="WP_106300892.1">
    <property type="nucleotide sequence ID" value="NZ_PVWO01000037.1"/>
</dbReference>
<evidence type="ECO:0000313" key="2">
    <source>
        <dbReference type="Proteomes" id="UP000238937"/>
    </source>
</evidence>
<name>A0A2T1GKV9_9CYAN</name>
<protein>
    <submittedName>
        <fullName evidence="1">Uncharacterized protein</fullName>
    </submittedName>
</protein>
<evidence type="ECO:0000313" key="1">
    <source>
        <dbReference type="EMBL" id="PSB58388.1"/>
    </source>
</evidence>
<proteinExistence type="predicted"/>
<organism evidence="1 2">
    <name type="scientific">Chamaesiphon polymorphus CCALA 037</name>
    <dbReference type="NCBI Taxonomy" id="2107692"/>
    <lineage>
        <taxon>Bacteria</taxon>
        <taxon>Bacillati</taxon>
        <taxon>Cyanobacteriota</taxon>
        <taxon>Cyanophyceae</taxon>
        <taxon>Gomontiellales</taxon>
        <taxon>Chamaesiphonaceae</taxon>
        <taxon>Chamaesiphon</taxon>
    </lineage>
</organism>
<dbReference type="OrthoDB" id="582141at2"/>
<comment type="caution">
    <text evidence="1">The sequence shown here is derived from an EMBL/GenBank/DDBJ whole genome shotgun (WGS) entry which is preliminary data.</text>
</comment>